<evidence type="ECO:0000313" key="3">
    <source>
        <dbReference type="EMBL" id="MFC0626648.1"/>
    </source>
</evidence>
<dbReference type="InterPro" id="IPR025646">
    <property type="entry name" value="DUF4350"/>
</dbReference>
<protein>
    <submittedName>
        <fullName evidence="3">DUF4350 domain-containing protein</fullName>
    </submittedName>
</protein>
<accession>A0ABV6QPV2</accession>
<evidence type="ECO:0000313" key="4">
    <source>
        <dbReference type="Proteomes" id="UP001589890"/>
    </source>
</evidence>
<feature type="transmembrane region" description="Helical" evidence="1">
    <location>
        <begin position="25"/>
        <end position="44"/>
    </location>
</feature>
<dbReference type="Pfam" id="PF14258">
    <property type="entry name" value="DUF4350"/>
    <property type="match status" value="1"/>
</dbReference>
<evidence type="ECO:0000256" key="1">
    <source>
        <dbReference type="SAM" id="Phobius"/>
    </source>
</evidence>
<keyword evidence="1" id="KW-1133">Transmembrane helix</keyword>
<reference evidence="3 4" key="1">
    <citation type="submission" date="2024-09" db="EMBL/GenBank/DDBJ databases">
        <authorList>
            <person name="Sun Q."/>
            <person name="Mori K."/>
        </authorList>
    </citation>
    <scope>NUCLEOTIDE SEQUENCE [LARGE SCALE GENOMIC DNA]</scope>
    <source>
        <strain evidence="3 4">CGMCC 1.15906</strain>
    </source>
</reference>
<keyword evidence="1" id="KW-0812">Transmembrane</keyword>
<dbReference type="Proteomes" id="UP001589890">
    <property type="component" value="Unassembled WGS sequence"/>
</dbReference>
<name>A0ABV6QPV2_9ACTN</name>
<evidence type="ECO:0000259" key="2">
    <source>
        <dbReference type="Pfam" id="PF14258"/>
    </source>
</evidence>
<feature type="domain" description="DUF4350" evidence="2">
    <location>
        <begin position="52"/>
        <end position="221"/>
    </location>
</feature>
<sequence length="384" mass="40716">MSGTVEQTSLERTGAEVWRSLRKPLLITTVIVVGVMALFVVNGARTTGPFSPDSAEPTGARALAALLDDHGVNVEGTNDLSDATASGSGRILLVAPGGAVRRDDWQRIADAGWAHIVLVQPSRTALEVLAPGVTSTNSLSRDSRAPRCELAAAVKAGTVTVSGTAYSAPAEADGCYGDGLHHSMVRLETGSRTVDVLGSPRSFDNRSLADDGNAAFALNLIGTHSQLVWFVPRFGTADPGERATGKDPVVPVETRYAAWTLALAIGVIALWRGRRLGPVVAEPLPVIVHAAETTEGRARLYRRSRARDRAADALRESALGKLRRAHGIGRRTEPVAVVSTIAARTGRDPVQLNHLLYGPPPPDDATLLALSRELDVLTQEVRRP</sequence>
<organism evidence="3 4">
    <name type="scientific">Kribbella deserti</name>
    <dbReference type="NCBI Taxonomy" id="1926257"/>
    <lineage>
        <taxon>Bacteria</taxon>
        <taxon>Bacillati</taxon>
        <taxon>Actinomycetota</taxon>
        <taxon>Actinomycetes</taxon>
        <taxon>Propionibacteriales</taxon>
        <taxon>Kribbellaceae</taxon>
        <taxon>Kribbella</taxon>
    </lineage>
</organism>
<comment type="caution">
    <text evidence="3">The sequence shown here is derived from an EMBL/GenBank/DDBJ whole genome shotgun (WGS) entry which is preliminary data.</text>
</comment>
<gene>
    <name evidence="3" type="ORF">ACFFGN_21390</name>
</gene>
<keyword evidence="4" id="KW-1185">Reference proteome</keyword>
<keyword evidence="1" id="KW-0472">Membrane</keyword>
<proteinExistence type="predicted"/>
<dbReference type="EMBL" id="JBHLTC010000028">
    <property type="protein sequence ID" value="MFC0626648.1"/>
    <property type="molecule type" value="Genomic_DNA"/>
</dbReference>
<dbReference type="RefSeq" id="WP_380050509.1">
    <property type="nucleotide sequence ID" value="NZ_JBHLTC010000028.1"/>
</dbReference>